<keyword evidence="2 11" id="KW-0723">Serine/threonine-protein kinase</keyword>
<keyword evidence="12" id="KW-1185">Reference proteome</keyword>
<evidence type="ECO:0000256" key="8">
    <source>
        <dbReference type="ARBA" id="ARBA00048679"/>
    </source>
</evidence>
<reference evidence="11" key="1">
    <citation type="submission" date="2019-10" db="EMBL/GenBank/DDBJ databases">
        <title>Draft genome sequece of Microseira wollei NIES-4236.</title>
        <authorList>
            <person name="Yamaguchi H."/>
            <person name="Suzuki S."/>
            <person name="Kawachi M."/>
        </authorList>
    </citation>
    <scope>NUCLEOTIDE SEQUENCE</scope>
    <source>
        <strain evidence="11">NIES-4236</strain>
    </source>
</reference>
<protein>
    <recommendedName>
        <fullName evidence="1">non-specific serine/threonine protein kinase</fullName>
        <ecNumber evidence="1">2.7.11.1</ecNumber>
    </recommendedName>
</protein>
<dbReference type="GO" id="GO:0005524">
    <property type="term" value="F:ATP binding"/>
    <property type="evidence" value="ECO:0007669"/>
    <property type="project" value="UniProtKB-UniRule"/>
</dbReference>
<dbReference type="PROSITE" id="PS50011">
    <property type="entry name" value="PROTEIN_KINASE_DOM"/>
    <property type="match status" value="1"/>
</dbReference>
<dbReference type="SUPFAM" id="SSF140869">
    <property type="entry name" value="GUN4-like"/>
    <property type="match status" value="1"/>
</dbReference>
<comment type="catalytic activity">
    <reaction evidence="7">
        <text>L-threonyl-[protein] + ATP = O-phospho-L-threonyl-[protein] + ADP + H(+)</text>
        <dbReference type="Rhea" id="RHEA:46608"/>
        <dbReference type="Rhea" id="RHEA-COMP:11060"/>
        <dbReference type="Rhea" id="RHEA-COMP:11605"/>
        <dbReference type="ChEBI" id="CHEBI:15378"/>
        <dbReference type="ChEBI" id="CHEBI:30013"/>
        <dbReference type="ChEBI" id="CHEBI:30616"/>
        <dbReference type="ChEBI" id="CHEBI:61977"/>
        <dbReference type="ChEBI" id="CHEBI:456216"/>
        <dbReference type="EC" id="2.7.11.1"/>
    </reaction>
</comment>
<dbReference type="PANTHER" id="PTHR24363:SF0">
    <property type="entry name" value="SERINE_THREONINE KINASE LIKE DOMAIN CONTAINING 1"/>
    <property type="match status" value="1"/>
</dbReference>
<evidence type="ECO:0000256" key="5">
    <source>
        <dbReference type="ARBA" id="ARBA00022777"/>
    </source>
</evidence>
<name>A0AAV3XPR6_9CYAN</name>
<feature type="domain" description="Protein kinase" evidence="10">
    <location>
        <begin position="34"/>
        <end position="291"/>
    </location>
</feature>
<keyword evidence="6 9" id="KW-0067">ATP-binding</keyword>
<proteinExistence type="predicted"/>
<gene>
    <name evidence="11" type="ORF">MiSe_91840</name>
</gene>
<dbReference type="EC" id="2.7.11.1" evidence="1"/>
<evidence type="ECO:0000256" key="2">
    <source>
        <dbReference type="ARBA" id="ARBA00022527"/>
    </source>
</evidence>
<dbReference type="InterPro" id="IPR037215">
    <property type="entry name" value="GUN4-like_sf"/>
</dbReference>
<dbReference type="Pfam" id="PF00069">
    <property type="entry name" value="Pkinase"/>
    <property type="match status" value="1"/>
</dbReference>
<dbReference type="SMART" id="SM00220">
    <property type="entry name" value="S_TKc"/>
    <property type="match status" value="1"/>
</dbReference>
<evidence type="ECO:0000256" key="6">
    <source>
        <dbReference type="ARBA" id="ARBA00022840"/>
    </source>
</evidence>
<organism evidence="11 12">
    <name type="scientific">Microseira wollei NIES-4236</name>
    <dbReference type="NCBI Taxonomy" id="2530354"/>
    <lineage>
        <taxon>Bacteria</taxon>
        <taxon>Bacillati</taxon>
        <taxon>Cyanobacteriota</taxon>
        <taxon>Cyanophyceae</taxon>
        <taxon>Oscillatoriophycideae</taxon>
        <taxon>Aerosakkonematales</taxon>
        <taxon>Aerosakkonemataceae</taxon>
        <taxon>Microseira</taxon>
    </lineage>
</organism>
<dbReference type="SUPFAM" id="SSF56112">
    <property type="entry name" value="Protein kinase-like (PK-like)"/>
    <property type="match status" value="1"/>
</dbReference>
<evidence type="ECO:0000256" key="7">
    <source>
        <dbReference type="ARBA" id="ARBA00047899"/>
    </source>
</evidence>
<accession>A0AAV3XPR6</accession>
<sequence>MNYCVTPGCLNPQNPDNAKFCHSCGARLLLLDRYRPIQPIGRGGFGRTFLGVDEQIPSKPRCVIKQLYLQTQGSLALKKATQLFHQEAQRLDELGQHPQIPTLLAHFEQQKQLYLVQEFIQGQTLERELHKGNFNETQILELLQGVLPVLKFIHDRKVLHRDIKPSNIMRRSQDGKIVLIDFGVAKQITDSALFHTGTAVGTPGYTSPEQEKGKALPASDLYSLGVTCIHLLTGVSAFELFDFSNHRWVWRDFLLSGTTVSDRLARILDKLLQHPLNLRYKSADEVLQALTPQPAPKKPLPPPKETNPIANLWRRYAAKPQGDVLNSAVGVDYTNLQRLLAAGKWQQADQETWARMCEALEKSPRSYIQSSEIDKFPGVDLQTINQLWVKYSQGRFGFTVQKQIYDSVEQDFGKFCASIGWLPYKQFRSYLQFRDSAPIGHLPSWSWANGTQLSRHAATLSALLETCQIL</sequence>
<evidence type="ECO:0000256" key="3">
    <source>
        <dbReference type="ARBA" id="ARBA00022679"/>
    </source>
</evidence>
<keyword evidence="3" id="KW-0808">Transferase</keyword>
<feature type="binding site" evidence="9">
    <location>
        <position position="65"/>
    </location>
    <ligand>
        <name>ATP</name>
        <dbReference type="ChEBI" id="CHEBI:30616"/>
    </ligand>
</feature>
<dbReference type="EMBL" id="BLAY01000334">
    <property type="protein sequence ID" value="GET44358.1"/>
    <property type="molecule type" value="Genomic_DNA"/>
</dbReference>
<evidence type="ECO:0000256" key="4">
    <source>
        <dbReference type="ARBA" id="ARBA00022741"/>
    </source>
</evidence>
<dbReference type="InterPro" id="IPR017441">
    <property type="entry name" value="Protein_kinase_ATP_BS"/>
</dbReference>
<evidence type="ECO:0000313" key="11">
    <source>
        <dbReference type="EMBL" id="GET44358.1"/>
    </source>
</evidence>
<dbReference type="GO" id="GO:0004674">
    <property type="term" value="F:protein serine/threonine kinase activity"/>
    <property type="evidence" value="ECO:0007669"/>
    <property type="project" value="UniProtKB-KW"/>
</dbReference>
<dbReference type="RefSeq" id="WP_226594179.1">
    <property type="nucleotide sequence ID" value="NZ_BLAY01000334.1"/>
</dbReference>
<dbReference type="Gene3D" id="1.25.40.620">
    <property type="match status" value="1"/>
</dbReference>
<evidence type="ECO:0000256" key="9">
    <source>
        <dbReference type="PROSITE-ProRule" id="PRU10141"/>
    </source>
</evidence>
<dbReference type="Proteomes" id="UP001050975">
    <property type="component" value="Unassembled WGS sequence"/>
</dbReference>
<dbReference type="InterPro" id="IPR011009">
    <property type="entry name" value="Kinase-like_dom_sf"/>
</dbReference>
<dbReference type="Pfam" id="PF05419">
    <property type="entry name" value="GUN4"/>
    <property type="match status" value="1"/>
</dbReference>
<dbReference type="CDD" id="cd14014">
    <property type="entry name" value="STKc_PknB_like"/>
    <property type="match status" value="1"/>
</dbReference>
<dbReference type="InterPro" id="IPR000719">
    <property type="entry name" value="Prot_kinase_dom"/>
</dbReference>
<dbReference type="Gene3D" id="1.10.10.1770">
    <property type="entry name" value="Gun4-like"/>
    <property type="match status" value="1"/>
</dbReference>
<keyword evidence="4 9" id="KW-0547">Nucleotide-binding</keyword>
<keyword evidence="5 11" id="KW-0418">Kinase</keyword>
<dbReference type="Gene3D" id="1.10.510.10">
    <property type="entry name" value="Transferase(Phosphotransferase) domain 1"/>
    <property type="match status" value="1"/>
</dbReference>
<dbReference type="InterPro" id="IPR008629">
    <property type="entry name" value="GUN4-like"/>
</dbReference>
<evidence type="ECO:0000259" key="10">
    <source>
        <dbReference type="PROSITE" id="PS50011"/>
    </source>
</evidence>
<dbReference type="NCBIfam" id="NF045510">
    <property type="entry name" value="4Cys_prefix_kin"/>
    <property type="match status" value="1"/>
</dbReference>
<evidence type="ECO:0000256" key="1">
    <source>
        <dbReference type="ARBA" id="ARBA00012513"/>
    </source>
</evidence>
<dbReference type="PROSITE" id="PS00107">
    <property type="entry name" value="PROTEIN_KINASE_ATP"/>
    <property type="match status" value="1"/>
</dbReference>
<evidence type="ECO:0000313" key="12">
    <source>
        <dbReference type="Proteomes" id="UP001050975"/>
    </source>
</evidence>
<dbReference type="PANTHER" id="PTHR24363">
    <property type="entry name" value="SERINE/THREONINE PROTEIN KINASE"/>
    <property type="match status" value="1"/>
</dbReference>
<dbReference type="Gene3D" id="3.30.200.20">
    <property type="entry name" value="Phosphorylase Kinase, domain 1"/>
    <property type="match status" value="1"/>
</dbReference>
<dbReference type="AlphaFoldDB" id="A0AAV3XPR6"/>
<comment type="catalytic activity">
    <reaction evidence="8">
        <text>L-seryl-[protein] + ATP = O-phospho-L-seryl-[protein] + ADP + H(+)</text>
        <dbReference type="Rhea" id="RHEA:17989"/>
        <dbReference type="Rhea" id="RHEA-COMP:9863"/>
        <dbReference type="Rhea" id="RHEA-COMP:11604"/>
        <dbReference type="ChEBI" id="CHEBI:15378"/>
        <dbReference type="ChEBI" id="CHEBI:29999"/>
        <dbReference type="ChEBI" id="CHEBI:30616"/>
        <dbReference type="ChEBI" id="CHEBI:83421"/>
        <dbReference type="ChEBI" id="CHEBI:456216"/>
        <dbReference type="EC" id="2.7.11.1"/>
    </reaction>
</comment>
<dbReference type="CDD" id="cd16383">
    <property type="entry name" value="GUN4"/>
    <property type="match status" value="1"/>
</dbReference>
<comment type="caution">
    <text evidence="11">The sequence shown here is derived from an EMBL/GenBank/DDBJ whole genome shotgun (WGS) entry which is preliminary data.</text>
</comment>